<gene>
    <name evidence="1" type="ORF">LCGC14_2073310</name>
</gene>
<reference evidence="1" key="1">
    <citation type="journal article" date="2015" name="Nature">
        <title>Complex archaea that bridge the gap between prokaryotes and eukaryotes.</title>
        <authorList>
            <person name="Spang A."/>
            <person name="Saw J.H."/>
            <person name="Jorgensen S.L."/>
            <person name="Zaremba-Niedzwiedzka K."/>
            <person name="Martijn J."/>
            <person name="Lind A.E."/>
            <person name="van Eijk R."/>
            <person name="Schleper C."/>
            <person name="Guy L."/>
            <person name="Ettema T.J."/>
        </authorList>
    </citation>
    <scope>NUCLEOTIDE SEQUENCE</scope>
</reference>
<comment type="caution">
    <text evidence="1">The sequence shown here is derived from an EMBL/GenBank/DDBJ whole genome shotgun (WGS) entry which is preliminary data.</text>
</comment>
<dbReference type="EMBL" id="LAZR01024910">
    <property type="protein sequence ID" value="KKL73598.1"/>
    <property type="molecule type" value="Genomic_DNA"/>
</dbReference>
<sequence>MSELYLIANGPNPTSAAQVPVTTGTAIKTMLQVKSGLTVTRPKVVEWGISFDGSAAATPIKCELLTTGTVAATVTAHVATGIQNLDPFGTTPTTGNPFTFTTTTTGYTASGEGTVTATRALDIQLIAPTNQYVKQWPLGREPFFSQLNYLRIRVTAGAAVNAYCYVIIEL</sequence>
<name>A0A0F9EHL4_9ZZZZ</name>
<accession>A0A0F9EHL4</accession>
<protein>
    <submittedName>
        <fullName evidence="1">Uncharacterized protein</fullName>
    </submittedName>
</protein>
<evidence type="ECO:0000313" key="1">
    <source>
        <dbReference type="EMBL" id="KKL73598.1"/>
    </source>
</evidence>
<dbReference type="AlphaFoldDB" id="A0A0F9EHL4"/>
<organism evidence="1">
    <name type="scientific">marine sediment metagenome</name>
    <dbReference type="NCBI Taxonomy" id="412755"/>
    <lineage>
        <taxon>unclassified sequences</taxon>
        <taxon>metagenomes</taxon>
        <taxon>ecological metagenomes</taxon>
    </lineage>
</organism>
<proteinExistence type="predicted"/>